<dbReference type="RefSeq" id="WP_319931650.1">
    <property type="nucleotide sequence ID" value="NZ_VCDN01000116.1"/>
</dbReference>
<sequence>MRALKCQQAQKTPQGEVSNSSYELIIWMQKSYLLNISNRNRSSMDVVYENNFVIWHEVHDSTFNAFS</sequence>
<keyword evidence="2" id="KW-1185">Reference proteome</keyword>
<dbReference type="Proteomes" id="UP001271890">
    <property type="component" value="Unassembled WGS sequence"/>
</dbReference>
<evidence type="ECO:0000313" key="1">
    <source>
        <dbReference type="EMBL" id="MDX7989282.1"/>
    </source>
</evidence>
<evidence type="ECO:0008006" key="3">
    <source>
        <dbReference type="Google" id="ProtNLM"/>
    </source>
</evidence>
<comment type="caution">
    <text evidence="1">The sequence shown here is derived from an EMBL/GenBank/DDBJ whole genome shotgun (WGS) entry which is preliminary data.</text>
</comment>
<evidence type="ECO:0000313" key="2">
    <source>
        <dbReference type="Proteomes" id="UP001271890"/>
    </source>
</evidence>
<dbReference type="EMBL" id="VCDN01000116">
    <property type="protein sequence ID" value="MDX7989282.1"/>
    <property type="molecule type" value="Genomic_DNA"/>
</dbReference>
<accession>A0ABU4SEQ1</accession>
<organism evidence="1 2">
    <name type="scientific">Xenorhabdus santafensis</name>
    <dbReference type="NCBI Taxonomy" id="2582833"/>
    <lineage>
        <taxon>Bacteria</taxon>
        <taxon>Pseudomonadati</taxon>
        <taxon>Pseudomonadota</taxon>
        <taxon>Gammaproteobacteria</taxon>
        <taxon>Enterobacterales</taxon>
        <taxon>Morganellaceae</taxon>
        <taxon>Xenorhabdus</taxon>
    </lineage>
</organism>
<reference evidence="2" key="1">
    <citation type="journal article" date="2024" name="Toxins">
        <title>Genome Sequence Analysis of Native Xenorhabdus Strains Isolated from Entomopathogenic Nematodes in Argentina.</title>
        <authorList>
            <person name="Palma L."/>
            <person name="Frizzo L."/>
            <person name="Kaiser S."/>
            <person name="Berry C."/>
            <person name="Caballero P."/>
            <person name="Bode H.B."/>
            <person name="Del Valle E.E."/>
        </authorList>
    </citation>
    <scope>NUCLEOTIDE SEQUENCE [LARGE SCALE GENOMIC DNA]</scope>
    <source>
        <strain evidence="2">12</strain>
    </source>
</reference>
<gene>
    <name evidence="1" type="ORF">FE392_18570</name>
</gene>
<protein>
    <recommendedName>
        <fullName evidence="3">Integrase</fullName>
    </recommendedName>
</protein>
<proteinExistence type="predicted"/>
<name>A0ABU4SEQ1_9GAMM</name>